<dbReference type="InterPro" id="IPR051535">
    <property type="entry name" value="Siderophore_ABC-ATPase"/>
</dbReference>
<evidence type="ECO:0000256" key="8">
    <source>
        <dbReference type="ARBA" id="ARBA00023065"/>
    </source>
</evidence>
<keyword evidence="4" id="KW-0410">Iron transport</keyword>
<evidence type="ECO:0000256" key="4">
    <source>
        <dbReference type="ARBA" id="ARBA00022496"/>
    </source>
</evidence>
<proteinExistence type="predicted"/>
<comment type="caution">
    <text evidence="11">The sequence shown here is derived from an EMBL/GenBank/DDBJ whole genome shotgun (WGS) entry which is preliminary data.</text>
</comment>
<evidence type="ECO:0000256" key="7">
    <source>
        <dbReference type="ARBA" id="ARBA00023004"/>
    </source>
</evidence>
<evidence type="ECO:0000259" key="10">
    <source>
        <dbReference type="PROSITE" id="PS50893"/>
    </source>
</evidence>
<dbReference type="FunFam" id="3.40.50.300:FF:000134">
    <property type="entry name" value="Iron-enterobactin ABC transporter ATP-binding protein"/>
    <property type="match status" value="1"/>
</dbReference>
<reference evidence="11 12" key="1">
    <citation type="journal article" date="2015" name="Genome Announc.">
        <title>Expanding the biotechnology potential of lactobacilli through comparative genomics of 213 strains and associated genera.</title>
        <authorList>
            <person name="Sun Z."/>
            <person name="Harris H.M."/>
            <person name="McCann A."/>
            <person name="Guo C."/>
            <person name="Argimon S."/>
            <person name="Zhang W."/>
            <person name="Yang X."/>
            <person name="Jeffery I.B."/>
            <person name="Cooney J.C."/>
            <person name="Kagawa T.F."/>
            <person name="Liu W."/>
            <person name="Song Y."/>
            <person name="Salvetti E."/>
            <person name="Wrobel A."/>
            <person name="Rasinkangas P."/>
            <person name="Parkhill J."/>
            <person name="Rea M.C."/>
            <person name="O'Sullivan O."/>
            <person name="Ritari J."/>
            <person name="Douillard F.P."/>
            <person name="Paul Ross R."/>
            <person name="Yang R."/>
            <person name="Briner A.E."/>
            <person name="Felis G.E."/>
            <person name="de Vos W.M."/>
            <person name="Barrangou R."/>
            <person name="Klaenhammer T.R."/>
            <person name="Caufield P.W."/>
            <person name="Cui Y."/>
            <person name="Zhang H."/>
            <person name="O'Toole P.W."/>
        </authorList>
    </citation>
    <scope>NUCLEOTIDE SEQUENCE [LARGE SCALE GENOMIC DNA]</scope>
    <source>
        <strain evidence="11 12">DSM 18390</strain>
    </source>
</reference>
<dbReference type="CDD" id="cd03214">
    <property type="entry name" value="ABC_Iron-Siderophores_B12_Hemin"/>
    <property type="match status" value="1"/>
</dbReference>
<evidence type="ECO:0000256" key="3">
    <source>
        <dbReference type="ARBA" id="ARBA00022475"/>
    </source>
</evidence>
<sequence>MMKAILKADQLTAGYGHKVIIDQQTVEIPEGCVTGLIGPNGCGKSTLLNTLNGFEAPMAGNVELDGKQMSQYSAKQRAQEIAVLPQRTVIPEGISVFELVSYGRYCRQRGMHRLSKADRQAVEDAIKAVHLVDKHDELLTSLSGGQQQRALIAMTLAQNSRILMLDEPTTYLDLTNQLEILDLLHELNATFQKTVIIVLHDLNEAARYCDHLICMIHGRVAAVGSPDDVLTETTLANIFKVSGDITYDNDCPQITNCHPLPVAQP</sequence>
<dbReference type="GO" id="GO:0016887">
    <property type="term" value="F:ATP hydrolysis activity"/>
    <property type="evidence" value="ECO:0007669"/>
    <property type="project" value="InterPro"/>
</dbReference>
<evidence type="ECO:0000256" key="6">
    <source>
        <dbReference type="ARBA" id="ARBA00022840"/>
    </source>
</evidence>
<dbReference type="Pfam" id="PF00005">
    <property type="entry name" value="ABC_tran"/>
    <property type="match status" value="1"/>
</dbReference>
<dbReference type="PATRIC" id="fig|1423786.4.peg.2014"/>
<dbReference type="InterPro" id="IPR017871">
    <property type="entry name" value="ABC_transporter-like_CS"/>
</dbReference>
<keyword evidence="9" id="KW-0472">Membrane</keyword>
<keyword evidence="5" id="KW-0547">Nucleotide-binding</keyword>
<keyword evidence="8" id="KW-0406">Ion transport</keyword>
<dbReference type="PANTHER" id="PTHR42771">
    <property type="entry name" value="IRON(3+)-HYDROXAMATE IMPORT ATP-BINDING PROTEIN FHUC"/>
    <property type="match status" value="1"/>
</dbReference>
<dbReference type="AlphaFoldDB" id="A0A0R1YQW2"/>
<keyword evidence="3" id="KW-1003">Cell membrane</keyword>
<dbReference type="Gene3D" id="3.40.50.300">
    <property type="entry name" value="P-loop containing nucleotide triphosphate hydrolases"/>
    <property type="match status" value="1"/>
</dbReference>
<evidence type="ECO:0000256" key="2">
    <source>
        <dbReference type="ARBA" id="ARBA00022448"/>
    </source>
</evidence>
<protein>
    <submittedName>
        <fullName evidence="11">ABC superfamily ATP binding cassette transporter, ABC protein</fullName>
    </submittedName>
</protein>
<dbReference type="GO" id="GO:0006826">
    <property type="term" value="P:iron ion transport"/>
    <property type="evidence" value="ECO:0007669"/>
    <property type="project" value="UniProtKB-KW"/>
</dbReference>
<evidence type="ECO:0000313" key="11">
    <source>
        <dbReference type="EMBL" id="KRM42379.1"/>
    </source>
</evidence>
<organism evidence="11 12">
    <name type="scientific">Lentilactobacillus parafarraginis DSM 18390 = JCM 14109</name>
    <dbReference type="NCBI Taxonomy" id="1423786"/>
    <lineage>
        <taxon>Bacteria</taxon>
        <taxon>Bacillati</taxon>
        <taxon>Bacillota</taxon>
        <taxon>Bacilli</taxon>
        <taxon>Lactobacillales</taxon>
        <taxon>Lactobacillaceae</taxon>
        <taxon>Lentilactobacillus</taxon>
    </lineage>
</organism>
<dbReference type="GO" id="GO:0005524">
    <property type="term" value="F:ATP binding"/>
    <property type="evidence" value="ECO:0007669"/>
    <property type="project" value="UniProtKB-KW"/>
</dbReference>
<evidence type="ECO:0000256" key="5">
    <source>
        <dbReference type="ARBA" id="ARBA00022741"/>
    </source>
</evidence>
<evidence type="ECO:0000256" key="9">
    <source>
        <dbReference type="ARBA" id="ARBA00023136"/>
    </source>
</evidence>
<dbReference type="SUPFAM" id="SSF52540">
    <property type="entry name" value="P-loop containing nucleoside triphosphate hydrolases"/>
    <property type="match status" value="1"/>
</dbReference>
<keyword evidence="2" id="KW-0813">Transport</keyword>
<feature type="domain" description="ABC transporter" evidence="10">
    <location>
        <begin position="6"/>
        <end position="242"/>
    </location>
</feature>
<dbReference type="GO" id="GO:0005886">
    <property type="term" value="C:plasma membrane"/>
    <property type="evidence" value="ECO:0007669"/>
    <property type="project" value="UniProtKB-SubCell"/>
</dbReference>
<dbReference type="SMART" id="SM00382">
    <property type="entry name" value="AAA"/>
    <property type="match status" value="1"/>
</dbReference>
<comment type="subcellular location">
    <subcellularLocation>
        <location evidence="1">Cell membrane</location>
        <topology evidence="1">Peripheral membrane protein</topology>
    </subcellularLocation>
</comment>
<keyword evidence="6" id="KW-0067">ATP-binding</keyword>
<gene>
    <name evidence="11" type="ORF">FD47_GL001907</name>
</gene>
<keyword evidence="7" id="KW-0408">Iron</keyword>
<dbReference type="PROSITE" id="PS00211">
    <property type="entry name" value="ABC_TRANSPORTER_1"/>
    <property type="match status" value="1"/>
</dbReference>
<evidence type="ECO:0000256" key="1">
    <source>
        <dbReference type="ARBA" id="ARBA00004202"/>
    </source>
</evidence>
<dbReference type="PANTHER" id="PTHR42771:SF2">
    <property type="entry name" value="IRON(3+)-HYDROXAMATE IMPORT ATP-BINDING PROTEIN FHUC"/>
    <property type="match status" value="1"/>
</dbReference>
<dbReference type="InterPro" id="IPR003439">
    <property type="entry name" value="ABC_transporter-like_ATP-bd"/>
</dbReference>
<dbReference type="EMBL" id="AZFZ01000043">
    <property type="protein sequence ID" value="KRM42379.1"/>
    <property type="molecule type" value="Genomic_DNA"/>
</dbReference>
<dbReference type="InterPro" id="IPR027417">
    <property type="entry name" value="P-loop_NTPase"/>
</dbReference>
<name>A0A0R1YQW2_9LACO</name>
<dbReference type="InterPro" id="IPR003593">
    <property type="entry name" value="AAA+_ATPase"/>
</dbReference>
<evidence type="ECO:0000313" key="12">
    <source>
        <dbReference type="Proteomes" id="UP000051010"/>
    </source>
</evidence>
<dbReference type="Proteomes" id="UP000051010">
    <property type="component" value="Unassembled WGS sequence"/>
</dbReference>
<accession>A0A0R1YQW2</accession>
<dbReference type="PROSITE" id="PS50893">
    <property type="entry name" value="ABC_TRANSPORTER_2"/>
    <property type="match status" value="1"/>
</dbReference>